<keyword evidence="10 13" id="KW-0648">Protein biosynthesis</keyword>
<dbReference type="Pfam" id="PF02824">
    <property type="entry name" value="TGS"/>
    <property type="match status" value="1"/>
</dbReference>
<dbReference type="PANTHER" id="PTHR11451">
    <property type="entry name" value="THREONINE-TRNA LIGASE"/>
    <property type="match status" value="1"/>
</dbReference>
<dbReference type="Gene3D" id="3.30.930.10">
    <property type="entry name" value="Bira Bifunctional Protein, Domain 2"/>
    <property type="match status" value="1"/>
</dbReference>
<dbReference type="InterPro" id="IPR002314">
    <property type="entry name" value="aa-tRNA-synt_IIb"/>
</dbReference>
<dbReference type="InterPro" id="IPR012947">
    <property type="entry name" value="tRNA_SAD"/>
</dbReference>
<evidence type="ECO:0000256" key="3">
    <source>
        <dbReference type="ARBA" id="ARBA00022555"/>
    </source>
</evidence>
<dbReference type="Pfam" id="PF03129">
    <property type="entry name" value="HGTP_anticodon"/>
    <property type="match status" value="1"/>
</dbReference>
<sequence length="638" mass="72225">MPNITLPDGSVRSFDHPVTVSEVASSIGAGLAKAALAGKVDGRLVDLSYRIETDTPLAIVTEKGDEGLDVIRHSTAHLLAHAVKELFPEAQVTIGPVIENGFYYDFAYKRPFTPEDLEKIEKRMAELARREIPVSREVWPRDKAVEFFKAQGEHYKAEIIASIPQAEDVSLYRQGDFIDLCRGPHVPSTGKLKVFKLTKVAGAYWRGDSKNEMLQRIYGTAWAKKEDLDSYLHMLEEAEKRDHRKLGRLLDLFHIQEEAPGMVFWHAKGWTLWQQVEQYMRHTILDNGYQEVKTPQIVDRSLWEKSGHWDMYSELMFTTQSEKRDYAVKPMNCPCHIQIFNQGLKSYRDLPLRMAEFGSCHRNEPSGALHGIMRVRNFVQDDAHIFCADDQVQAESAAFIALLQKVYADFGFTEILIKLSTRPDKRVGTDDQWDAAEAALAAALDVQGLAYDLQPGEGAFYGPKIEFSLKDCLNRVWQCGTLQLDFNLPVRLGAEYVAEDNAKHYPVMLHRAILGSLERFIGILIEHYAGALPLWLAPVHAVVLNISEGQADYATEVAKRLKQAGFRVEADLRNEKINYKIREHSVHKLPYQIVIGEKEKAAGVVAVRVRGGQDLGQMPLDTLIERWQREIEARSGSI</sequence>
<dbReference type="Gene3D" id="3.40.50.800">
    <property type="entry name" value="Anticodon-binding domain"/>
    <property type="match status" value="1"/>
</dbReference>
<dbReference type="PROSITE" id="PS51880">
    <property type="entry name" value="TGS"/>
    <property type="match status" value="1"/>
</dbReference>
<feature type="domain" description="Aminoacyl-transfer RNA synthetases class-II family profile" evidence="14">
    <location>
        <begin position="261"/>
        <end position="533"/>
    </location>
</feature>
<comment type="cofactor">
    <cofactor evidence="13">
        <name>Zn(2+)</name>
        <dbReference type="ChEBI" id="CHEBI:29105"/>
    </cofactor>
    <text evidence="13">Binds 1 zinc ion per subunit.</text>
</comment>
<dbReference type="PRINTS" id="PR01047">
    <property type="entry name" value="TRNASYNTHTHR"/>
</dbReference>
<evidence type="ECO:0000256" key="2">
    <source>
        <dbReference type="ARBA" id="ARBA00022490"/>
    </source>
</evidence>
<evidence type="ECO:0000256" key="4">
    <source>
        <dbReference type="ARBA" id="ARBA00022598"/>
    </source>
</evidence>
<feature type="binding site" evidence="13">
    <location>
        <position position="384"/>
    </location>
    <ligand>
        <name>Zn(2+)</name>
        <dbReference type="ChEBI" id="CHEBI:29105"/>
        <note>catalytic</note>
    </ligand>
</feature>
<dbReference type="InterPro" id="IPR045864">
    <property type="entry name" value="aa-tRNA-synth_II/BPL/LPL"/>
</dbReference>
<dbReference type="InterPro" id="IPR006195">
    <property type="entry name" value="aa-tRNA-synth_II"/>
</dbReference>
<keyword evidence="6 13" id="KW-0547">Nucleotide-binding</keyword>
<keyword evidence="4 13" id="KW-0436">Ligase</keyword>
<evidence type="ECO:0000313" key="16">
    <source>
        <dbReference type="EMBL" id="NMG24384.1"/>
    </source>
</evidence>
<name>A0ABX1PIR8_9RHOO</name>
<evidence type="ECO:0000256" key="5">
    <source>
        <dbReference type="ARBA" id="ARBA00022723"/>
    </source>
</evidence>
<evidence type="ECO:0000256" key="12">
    <source>
        <dbReference type="ARBA" id="ARBA00049515"/>
    </source>
</evidence>
<keyword evidence="11 13" id="KW-0030">Aminoacyl-tRNA synthetase</keyword>
<evidence type="ECO:0000313" key="17">
    <source>
        <dbReference type="Proteomes" id="UP000615989"/>
    </source>
</evidence>
<dbReference type="SUPFAM" id="SSF81271">
    <property type="entry name" value="TGS-like"/>
    <property type="match status" value="1"/>
</dbReference>
<comment type="subcellular location">
    <subcellularLocation>
        <location evidence="13">Cytoplasm</location>
    </subcellularLocation>
</comment>
<evidence type="ECO:0000259" key="15">
    <source>
        <dbReference type="PROSITE" id="PS51880"/>
    </source>
</evidence>
<dbReference type="Gene3D" id="3.30.54.20">
    <property type="match status" value="1"/>
</dbReference>
<evidence type="ECO:0000259" key="14">
    <source>
        <dbReference type="PROSITE" id="PS50862"/>
    </source>
</evidence>
<evidence type="ECO:0000256" key="7">
    <source>
        <dbReference type="ARBA" id="ARBA00022833"/>
    </source>
</evidence>
<keyword evidence="9 13" id="KW-0694">RNA-binding</keyword>
<feature type="region of interest" description="Catalytic" evidence="13">
    <location>
        <begin position="242"/>
        <end position="533"/>
    </location>
</feature>
<dbReference type="InterPro" id="IPR004095">
    <property type="entry name" value="TGS"/>
</dbReference>
<comment type="caution">
    <text evidence="16">The sequence shown here is derived from an EMBL/GenBank/DDBJ whole genome shotgun (WGS) entry which is preliminary data.</text>
</comment>
<keyword evidence="5 13" id="KW-0479">Metal-binding</keyword>
<dbReference type="Pfam" id="PF07973">
    <property type="entry name" value="tRNA_SAD"/>
    <property type="match status" value="1"/>
</dbReference>
<dbReference type="CDD" id="cd00860">
    <property type="entry name" value="ThrRS_anticodon"/>
    <property type="match status" value="1"/>
</dbReference>
<keyword evidence="7 13" id="KW-0862">Zinc</keyword>
<dbReference type="HAMAP" id="MF_00184">
    <property type="entry name" value="Thr_tRNA_synth"/>
    <property type="match status" value="1"/>
</dbReference>
<keyword evidence="2 13" id="KW-0963">Cytoplasm</keyword>
<dbReference type="InterPro" id="IPR002320">
    <property type="entry name" value="Thr-tRNA-ligase_IIa"/>
</dbReference>
<dbReference type="InterPro" id="IPR033728">
    <property type="entry name" value="ThrRS_core"/>
</dbReference>
<dbReference type="InterPro" id="IPR047246">
    <property type="entry name" value="ThrRS_anticodon"/>
</dbReference>
<dbReference type="InterPro" id="IPR012675">
    <property type="entry name" value="Beta-grasp_dom_sf"/>
</dbReference>
<organism evidence="16 17">
    <name type="scientific">Aromatoleum anaerobium</name>
    <dbReference type="NCBI Taxonomy" id="182180"/>
    <lineage>
        <taxon>Bacteria</taxon>
        <taxon>Pseudomonadati</taxon>
        <taxon>Pseudomonadota</taxon>
        <taxon>Betaproteobacteria</taxon>
        <taxon>Rhodocyclales</taxon>
        <taxon>Rhodocyclaceae</taxon>
        <taxon>Aromatoleum</taxon>
    </lineage>
</organism>
<dbReference type="EC" id="6.1.1.3" evidence="13"/>
<dbReference type="SUPFAM" id="SSF55186">
    <property type="entry name" value="ThrRS/AlaRS common domain"/>
    <property type="match status" value="1"/>
</dbReference>
<dbReference type="PANTHER" id="PTHR11451:SF44">
    <property type="entry name" value="THREONINE--TRNA LIGASE, CHLOROPLASTIC_MITOCHONDRIAL 2"/>
    <property type="match status" value="1"/>
</dbReference>
<dbReference type="InterPro" id="IPR012676">
    <property type="entry name" value="TGS-like"/>
</dbReference>
<dbReference type="Gene3D" id="3.10.20.30">
    <property type="match status" value="1"/>
</dbReference>
<evidence type="ECO:0000256" key="11">
    <source>
        <dbReference type="ARBA" id="ARBA00023146"/>
    </source>
</evidence>
<dbReference type="GO" id="GO:0004829">
    <property type="term" value="F:threonine-tRNA ligase activity"/>
    <property type="evidence" value="ECO:0007669"/>
    <property type="project" value="UniProtKB-EC"/>
</dbReference>
<dbReference type="CDD" id="cd01667">
    <property type="entry name" value="TGS_ThrRS"/>
    <property type="match status" value="1"/>
</dbReference>
<feature type="domain" description="TGS" evidence="15">
    <location>
        <begin position="1"/>
        <end position="61"/>
    </location>
</feature>
<dbReference type="InterPro" id="IPR004154">
    <property type="entry name" value="Anticodon-bd"/>
</dbReference>
<dbReference type="EMBL" id="WTVG01000013">
    <property type="protein sequence ID" value="NMG24384.1"/>
    <property type="molecule type" value="Genomic_DNA"/>
</dbReference>
<evidence type="ECO:0000256" key="1">
    <source>
        <dbReference type="ARBA" id="ARBA00008226"/>
    </source>
</evidence>
<accession>A0ABX1PIR8</accession>
<evidence type="ECO:0000256" key="6">
    <source>
        <dbReference type="ARBA" id="ARBA00022741"/>
    </source>
</evidence>
<dbReference type="SMART" id="SM00863">
    <property type="entry name" value="tRNA_SAD"/>
    <property type="match status" value="1"/>
</dbReference>
<gene>
    <name evidence="13 16" type="primary">thrS</name>
    <name evidence="16" type="ORF">GO606_06490</name>
</gene>
<proteinExistence type="inferred from homology"/>
<feature type="binding site" evidence="13">
    <location>
        <position position="333"/>
    </location>
    <ligand>
        <name>Zn(2+)</name>
        <dbReference type="ChEBI" id="CHEBI:29105"/>
        <note>catalytic</note>
    </ligand>
</feature>
<feature type="binding site" evidence="13">
    <location>
        <position position="510"/>
    </location>
    <ligand>
        <name>Zn(2+)</name>
        <dbReference type="ChEBI" id="CHEBI:29105"/>
        <note>catalytic</note>
    </ligand>
</feature>
<dbReference type="SUPFAM" id="SSF55681">
    <property type="entry name" value="Class II aaRS and biotin synthetases"/>
    <property type="match status" value="1"/>
</dbReference>
<dbReference type="NCBIfam" id="TIGR00418">
    <property type="entry name" value="thrS"/>
    <property type="match status" value="1"/>
</dbReference>
<keyword evidence="17" id="KW-1185">Reference proteome</keyword>
<dbReference type="PROSITE" id="PS50862">
    <property type="entry name" value="AA_TRNA_LIGASE_II"/>
    <property type="match status" value="1"/>
</dbReference>
<keyword evidence="3 13" id="KW-0820">tRNA-binding</keyword>
<dbReference type="InterPro" id="IPR036621">
    <property type="entry name" value="Anticodon-bd_dom_sf"/>
</dbReference>
<evidence type="ECO:0000256" key="8">
    <source>
        <dbReference type="ARBA" id="ARBA00022840"/>
    </source>
</evidence>
<dbReference type="RefSeq" id="WP_169117797.1">
    <property type="nucleotide sequence ID" value="NZ_WTVG02000036.1"/>
</dbReference>
<dbReference type="InterPro" id="IPR018163">
    <property type="entry name" value="Thr/Ala-tRNA-synth_IIc_edit"/>
</dbReference>
<evidence type="ECO:0000256" key="10">
    <source>
        <dbReference type="ARBA" id="ARBA00022917"/>
    </source>
</evidence>
<comment type="similarity">
    <text evidence="1 13">Belongs to the class-II aminoacyl-tRNA synthetase family.</text>
</comment>
<comment type="subunit">
    <text evidence="13">Homodimer.</text>
</comment>
<dbReference type="Gene3D" id="3.30.980.10">
    <property type="entry name" value="Threonyl-trna Synthetase, Chain A, domain 2"/>
    <property type="match status" value="1"/>
</dbReference>
<keyword evidence="8 13" id="KW-0067">ATP-binding</keyword>
<protein>
    <recommendedName>
        <fullName evidence="13">Threonine--tRNA ligase</fullName>
        <ecNumber evidence="13">6.1.1.3</ecNumber>
    </recommendedName>
    <alternativeName>
        <fullName evidence="13">Threonyl-tRNA synthetase</fullName>
        <shortName evidence="13">ThrRS</shortName>
    </alternativeName>
</protein>
<dbReference type="CDD" id="cd00771">
    <property type="entry name" value="ThrRS_core"/>
    <property type="match status" value="1"/>
</dbReference>
<dbReference type="Proteomes" id="UP000615989">
    <property type="component" value="Unassembled WGS sequence"/>
</dbReference>
<reference evidence="16" key="1">
    <citation type="submission" date="2019-12" db="EMBL/GenBank/DDBJ databases">
        <title>Comparative genomics gives insights into the taxonomy of the Azoarcus-Aromatoleum group and reveals separate origins of nif in the plant-associated Azoarcus and non-plant-associated Aromatoleum sub-groups.</title>
        <authorList>
            <person name="Lafos M."/>
            <person name="Maluk M."/>
            <person name="Batista M."/>
            <person name="Junghare M."/>
            <person name="Carmona M."/>
            <person name="Faoro H."/>
            <person name="Cruz L.M."/>
            <person name="Battistoni F."/>
            <person name="De Souza E."/>
            <person name="Pedrosa F."/>
            <person name="Chen W.-M."/>
            <person name="Poole P.S."/>
            <person name="Dixon R.A."/>
            <person name="James E.K."/>
        </authorList>
    </citation>
    <scope>NUCLEOTIDE SEQUENCE</scope>
    <source>
        <strain evidence="16">LuFRes1</strain>
    </source>
</reference>
<evidence type="ECO:0000256" key="13">
    <source>
        <dbReference type="HAMAP-Rule" id="MF_00184"/>
    </source>
</evidence>
<dbReference type="Pfam" id="PF00587">
    <property type="entry name" value="tRNA-synt_2b"/>
    <property type="match status" value="1"/>
</dbReference>
<evidence type="ECO:0000256" key="9">
    <source>
        <dbReference type="ARBA" id="ARBA00022884"/>
    </source>
</evidence>
<dbReference type="SUPFAM" id="SSF52954">
    <property type="entry name" value="Class II aaRS ABD-related"/>
    <property type="match status" value="1"/>
</dbReference>
<comment type="catalytic activity">
    <reaction evidence="12 13">
        <text>tRNA(Thr) + L-threonine + ATP = L-threonyl-tRNA(Thr) + AMP + diphosphate + H(+)</text>
        <dbReference type="Rhea" id="RHEA:24624"/>
        <dbReference type="Rhea" id="RHEA-COMP:9670"/>
        <dbReference type="Rhea" id="RHEA-COMP:9704"/>
        <dbReference type="ChEBI" id="CHEBI:15378"/>
        <dbReference type="ChEBI" id="CHEBI:30616"/>
        <dbReference type="ChEBI" id="CHEBI:33019"/>
        <dbReference type="ChEBI" id="CHEBI:57926"/>
        <dbReference type="ChEBI" id="CHEBI:78442"/>
        <dbReference type="ChEBI" id="CHEBI:78534"/>
        <dbReference type="ChEBI" id="CHEBI:456215"/>
        <dbReference type="EC" id="6.1.1.3"/>
    </reaction>
</comment>